<dbReference type="AlphaFoldDB" id="A0A1H0TNG0"/>
<sequence length="189" mass="21818">MPGLCKTAGLFRDSQEKLVTEQCICQHRQMLCFLFVGLICLFHQRYDLAYGFCQLARMDLSGKMDRTFPVDRVPPGRICRTVKLCFKPYFPYRVVHRMTYQPRRSFPRCPARSPADDTNVSYYPAVSLHHKLGSAKIFTIPAKADLPWKSASGRRSNYPPAHCFLARGDHRDVFPGTQRRKIGRQITVF</sequence>
<reference evidence="1 2" key="1">
    <citation type="submission" date="2016-10" db="EMBL/GenBank/DDBJ databases">
        <authorList>
            <person name="de Groot N.N."/>
        </authorList>
    </citation>
    <scope>NUCLEOTIDE SEQUENCE [LARGE SCALE GENOMIC DNA]</scope>
    <source>
        <strain evidence="1 2">DSM 12130</strain>
    </source>
</reference>
<organism evidence="1 2">
    <name type="scientific">Desulforhopalus singaporensis</name>
    <dbReference type="NCBI Taxonomy" id="91360"/>
    <lineage>
        <taxon>Bacteria</taxon>
        <taxon>Pseudomonadati</taxon>
        <taxon>Thermodesulfobacteriota</taxon>
        <taxon>Desulfobulbia</taxon>
        <taxon>Desulfobulbales</taxon>
        <taxon>Desulfocapsaceae</taxon>
        <taxon>Desulforhopalus</taxon>
    </lineage>
</organism>
<protein>
    <submittedName>
        <fullName evidence="1">Uncharacterized protein</fullName>
    </submittedName>
</protein>
<gene>
    <name evidence="1" type="ORF">SAMN05660330_03181</name>
</gene>
<keyword evidence="2" id="KW-1185">Reference proteome</keyword>
<evidence type="ECO:0000313" key="1">
    <source>
        <dbReference type="EMBL" id="SDP55587.1"/>
    </source>
</evidence>
<name>A0A1H0TNG0_9BACT</name>
<evidence type="ECO:0000313" key="2">
    <source>
        <dbReference type="Proteomes" id="UP000199073"/>
    </source>
</evidence>
<dbReference type="Proteomes" id="UP000199073">
    <property type="component" value="Unassembled WGS sequence"/>
</dbReference>
<dbReference type="STRING" id="91360.SAMN05660330_03181"/>
<accession>A0A1H0TNG0</accession>
<dbReference type="EMBL" id="FNJI01000025">
    <property type="protein sequence ID" value="SDP55587.1"/>
    <property type="molecule type" value="Genomic_DNA"/>
</dbReference>
<proteinExistence type="predicted"/>